<dbReference type="EnsemblPlants" id="Pp3c7_25260V3.2">
    <property type="protein sequence ID" value="Pp3c7_25260V3.2"/>
    <property type="gene ID" value="Pp3c7_25260"/>
</dbReference>
<dbReference type="AlphaFoldDB" id="A0A7I4E7C1"/>
<evidence type="ECO:0000259" key="7">
    <source>
        <dbReference type="PROSITE" id="PS50842"/>
    </source>
</evidence>
<evidence type="ECO:0000256" key="6">
    <source>
        <dbReference type="RuleBase" id="RU365023"/>
    </source>
</evidence>
<dbReference type="SUPFAM" id="SSF49590">
    <property type="entry name" value="PHL pollen allergen"/>
    <property type="match status" value="1"/>
</dbReference>
<dbReference type="PRINTS" id="PR01225">
    <property type="entry name" value="EXPANSNFAMLY"/>
</dbReference>
<dbReference type="Proteomes" id="UP000006727">
    <property type="component" value="Chromosome 7"/>
</dbReference>
<evidence type="ECO:0000256" key="5">
    <source>
        <dbReference type="ARBA" id="ARBA00023136"/>
    </source>
</evidence>
<dbReference type="InterPro" id="IPR007112">
    <property type="entry name" value="Expansin/allergen_DPBB_dom"/>
</dbReference>
<reference evidence="9 10" key="1">
    <citation type="journal article" date="2008" name="Science">
        <title>The Physcomitrella genome reveals evolutionary insights into the conquest of land by plants.</title>
        <authorList>
            <person name="Rensing S."/>
            <person name="Lang D."/>
            <person name="Zimmer A."/>
            <person name="Terry A."/>
            <person name="Salamov A."/>
            <person name="Shapiro H."/>
            <person name="Nishiyama T."/>
            <person name="Perroud P.-F."/>
            <person name="Lindquist E."/>
            <person name="Kamisugi Y."/>
            <person name="Tanahashi T."/>
            <person name="Sakakibara K."/>
            <person name="Fujita T."/>
            <person name="Oishi K."/>
            <person name="Shin-I T."/>
            <person name="Kuroki Y."/>
            <person name="Toyoda A."/>
            <person name="Suzuki Y."/>
            <person name="Hashimoto A."/>
            <person name="Yamaguchi K."/>
            <person name="Sugano A."/>
            <person name="Kohara Y."/>
            <person name="Fujiyama A."/>
            <person name="Anterola A."/>
            <person name="Aoki S."/>
            <person name="Ashton N."/>
            <person name="Barbazuk W.B."/>
            <person name="Barker E."/>
            <person name="Bennetzen J."/>
            <person name="Bezanilla M."/>
            <person name="Blankenship R."/>
            <person name="Cho S.H."/>
            <person name="Dutcher S."/>
            <person name="Estelle M."/>
            <person name="Fawcett J.A."/>
            <person name="Gundlach H."/>
            <person name="Hanada K."/>
            <person name="Heyl A."/>
            <person name="Hicks K.A."/>
            <person name="Hugh J."/>
            <person name="Lohr M."/>
            <person name="Mayer K."/>
            <person name="Melkozernov A."/>
            <person name="Murata T."/>
            <person name="Nelson D."/>
            <person name="Pils B."/>
            <person name="Prigge M."/>
            <person name="Reiss B."/>
            <person name="Renner T."/>
            <person name="Rombauts S."/>
            <person name="Rushton P."/>
            <person name="Sanderfoot A."/>
            <person name="Schween G."/>
            <person name="Shiu S.-H."/>
            <person name="Stueber K."/>
            <person name="Theodoulou F.L."/>
            <person name="Tu H."/>
            <person name="Van de Peer Y."/>
            <person name="Verrier P.J."/>
            <person name="Waters E."/>
            <person name="Wood A."/>
            <person name="Yang L."/>
            <person name="Cove D."/>
            <person name="Cuming A."/>
            <person name="Hasebe M."/>
            <person name="Lucas S."/>
            <person name="Mishler D.B."/>
            <person name="Reski R."/>
            <person name="Grigoriev I."/>
            <person name="Quatrano R.S."/>
            <person name="Boore J.L."/>
        </authorList>
    </citation>
    <scope>NUCLEOTIDE SEQUENCE [LARGE SCALE GENOMIC DNA]</scope>
    <source>
        <strain evidence="9 10">cv. Gransden 2004</strain>
    </source>
</reference>
<accession>A0A7I4E7C1</accession>
<feature type="domain" description="Expansin-like CBD" evidence="8">
    <location>
        <begin position="147"/>
        <end position="225"/>
    </location>
</feature>
<evidence type="ECO:0000313" key="10">
    <source>
        <dbReference type="Proteomes" id="UP000006727"/>
    </source>
</evidence>
<dbReference type="PANTHER" id="PTHR31867">
    <property type="entry name" value="EXPANSIN-A15"/>
    <property type="match status" value="1"/>
</dbReference>
<dbReference type="InParanoid" id="A0A7I4E7C1"/>
<dbReference type="InterPro" id="IPR036908">
    <property type="entry name" value="RlpA-like_sf"/>
</dbReference>
<comment type="similarity">
    <text evidence="1 6">Belongs to the expansin family. Expansin A subfamily.</text>
</comment>
<reference evidence="9" key="3">
    <citation type="submission" date="2020-12" db="UniProtKB">
        <authorList>
            <consortium name="EnsemblPlants"/>
        </authorList>
    </citation>
    <scope>IDENTIFICATION</scope>
</reference>
<dbReference type="Gene3D" id="2.40.40.10">
    <property type="entry name" value="RlpA-like domain"/>
    <property type="match status" value="1"/>
</dbReference>
<dbReference type="InterPro" id="IPR009009">
    <property type="entry name" value="RlpA-like_DPBB"/>
</dbReference>
<dbReference type="PRINTS" id="PR01226">
    <property type="entry name" value="EXPANSIN"/>
</dbReference>
<evidence type="ECO:0000313" key="9">
    <source>
        <dbReference type="EnsemblPlants" id="Pp3c7_25260V3.2"/>
    </source>
</evidence>
<protein>
    <recommendedName>
        <fullName evidence="6">Expansin</fullName>
    </recommendedName>
</protein>
<dbReference type="InterPro" id="IPR007118">
    <property type="entry name" value="Expan_Lol_pI"/>
</dbReference>
<dbReference type="Gramene" id="Pp3c7_25260V3.2">
    <property type="protein sequence ID" value="Pp3c7_25260V3.2"/>
    <property type="gene ID" value="Pp3c7_25260"/>
</dbReference>
<dbReference type="SUPFAM" id="SSF50685">
    <property type="entry name" value="Barwin-like endoglucanases"/>
    <property type="match status" value="1"/>
</dbReference>
<dbReference type="InterPro" id="IPR002963">
    <property type="entry name" value="Expansin"/>
</dbReference>
<dbReference type="GO" id="GO:0009664">
    <property type="term" value="P:plant-type cell wall organization"/>
    <property type="evidence" value="ECO:0007669"/>
    <property type="project" value="InterPro"/>
</dbReference>
<sequence>PNLWASSRRFSTAWTYAHITYYGSPNGGGTEGGACGYQNTYSLGYGFMTAALSSSLFQGGSSCGACYQIRCEPIRVTRTVKNWCWSYSRTITVTAINLCPPRSSGGCCNPPLQHFDLPMPAFLSLARREVRSEKRGGIRFTMGGNLWFLTILIHNVGGAGDVRSVRIKSPHSGLISMYRNWGSLWTVRARMSGALFFMITTSHGRVLITRNAVGSGWRFGQTWEGNFP</sequence>
<name>A0A7I4E7C1_PHYPA</name>
<dbReference type="Gene3D" id="2.60.40.760">
    <property type="entry name" value="Expansin, cellulose-binding-like domain"/>
    <property type="match status" value="1"/>
</dbReference>
<comment type="function">
    <text evidence="6">Causes loosening and extension of plant cell walls by disrupting non-covalent bonding between cellulose microfibrils and matrix glucans. No enzymatic activity has been found.</text>
</comment>
<comment type="subcellular location">
    <subcellularLocation>
        <location evidence="6">Secreted</location>
        <location evidence="6">Cell wall</location>
    </subcellularLocation>
    <subcellularLocation>
        <location evidence="6">Membrane</location>
        <topology evidence="6">Peripheral membrane protein</topology>
    </subcellularLocation>
</comment>
<dbReference type="EMBL" id="ABEU02000007">
    <property type="status" value="NOT_ANNOTATED_CDS"/>
    <property type="molecule type" value="Genomic_DNA"/>
</dbReference>
<dbReference type="GO" id="GO:0016020">
    <property type="term" value="C:membrane"/>
    <property type="evidence" value="ECO:0007669"/>
    <property type="project" value="UniProtKB-SubCell"/>
</dbReference>
<dbReference type="PROSITE" id="PS50842">
    <property type="entry name" value="EXPANSIN_EG45"/>
    <property type="match status" value="1"/>
</dbReference>
<keyword evidence="5" id="KW-0472">Membrane</keyword>
<proteinExistence type="inferred from homology"/>
<evidence type="ECO:0000256" key="1">
    <source>
        <dbReference type="ARBA" id="ARBA00005392"/>
    </source>
</evidence>
<reference evidence="9 10" key="2">
    <citation type="journal article" date="2018" name="Plant J.">
        <title>The Physcomitrella patens chromosome-scale assembly reveals moss genome structure and evolution.</title>
        <authorList>
            <person name="Lang D."/>
            <person name="Ullrich K.K."/>
            <person name="Murat F."/>
            <person name="Fuchs J."/>
            <person name="Jenkins J."/>
            <person name="Haas F.B."/>
            <person name="Piednoel M."/>
            <person name="Gundlach H."/>
            <person name="Van Bel M."/>
            <person name="Meyberg R."/>
            <person name="Vives C."/>
            <person name="Morata J."/>
            <person name="Symeonidi A."/>
            <person name="Hiss M."/>
            <person name="Muchero W."/>
            <person name="Kamisugi Y."/>
            <person name="Saleh O."/>
            <person name="Blanc G."/>
            <person name="Decker E.L."/>
            <person name="van Gessel N."/>
            <person name="Grimwood J."/>
            <person name="Hayes R.D."/>
            <person name="Graham S.W."/>
            <person name="Gunter L.E."/>
            <person name="McDaniel S.F."/>
            <person name="Hoernstein S.N.W."/>
            <person name="Larsson A."/>
            <person name="Li F.W."/>
            <person name="Perroud P.F."/>
            <person name="Phillips J."/>
            <person name="Ranjan P."/>
            <person name="Rokshar D.S."/>
            <person name="Rothfels C.J."/>
            <person name="Schneider L."/>
            <person name="Shu S."/>
            <person name="Stevenson D.W."/>
            <person name="Thummler F."/>
            <person name="Tillich M."/>
            <person name="Villarreal Aguilar J.C."/>
            <person name="Widiez T."/>
            <person name="Wong G.K."/>
            <person name="Wymore A."/>
            <person name="Zhang Y."/>
            <person name="Zimmer A.D."/>
            <person name="Quatrano R.S."/>
            <person name="Mayer K.F.X."/>
            <person name="Goodstein D."/>
            <person name="Casacuberta J.M."/>
            <person name="Vandepoele K."/>
            <person name="Reski R."/>
            <person name="Cuming A.C."/>
            <person name="Tuskan G.A."/>
            <person name="Maumus F."/>
            <person name="Salse J."/>
            <person name="Schmutz J."/>
            <person name="Rensing S.A."/>
        </authorList>
    </citation>
    <scope>NUCLEOTIDE SEQUENCE [LARGE SCALE GENOMIC DNA]</scope>
    <source>
        <strain evidence="9 10">cv. Gransden 2004</strain>
    </source>
</reference>
<feature type="domain" description="Expansin-like EG45" evidence="7">
    <location>
        <begin position="32"/>
        <end position="174"/>
    </location>
</feature>
<keyword evidence="3 6" id="KW-0964">Secreted</keyword>
<keyword evidence="6" id="KW-0961">Cell wall biogenesis/degradation</keyword>
<evidence type="ECO:0000256" key="3">
    <source>
        <dbReference type="ARBA" id="ARBA00022525"/>
    </source>
</evidence>
<dbReference type="PROSITE" id="PS50843">
    <property type="entry name" value="EXPANSIN_CBD"/>
    <property type="match status" value="1"/>
</dbReference>
<evidence type="ECO:0000256" key="4">
    <source>
        <dbReference type="ARBA" id="ARBA00022729"/>
    </source>
</evidence>
<dbReference type="InterPro" id="IPR036749">
    <property type="entry name" value="Expansin_CBD_sf"/>
</dbReference>
<dbReference type="SMART" id="SM00837">
    <property type="entry name" value="DPBB_1"/>
    <property type="match status" value="1"/>
</dbReference>
<dbReference type="InterPro" id="IPR007117">
    <property type="entry name" value="Expansin_CBD"/>
</dbReference>
<dbReference type="GO" id="GO:0005576">
    <property type="term" value="C:extracellular region"/>
    <property type="evidence" value="ECO:0007669"/>
    <property type="project" value="InterPro"/>
</dbReference>
<keyword evidence="10" id="KW-1185">Reference proteome</keyword>
<dbReference type="Pfam" id="PF01357">
    <property type="entry name" value="Expansin_C"/>
    <property type="match status" value="1"/>
</dbReference>
<evidence type="ECO:0000256" key="2">
    <source>
        <dbReference type="ARBA" id="ARBA00022512"/>
    </source>
</evidence>
<keyword evidence="2 6" id="KW-0134">Cell wall</keyword>
<dbReference type="Pfam" id="PF03330">
    <property type="entry name" value="DPBB_1"/>
    <property type="match status" value="1"/>
</dbReference>
<organism evidence="9 10">
    <name type="scientific">Physcomitrium patens</name>
    <name type="common">Spreading-leaved earth moss</name>
    <name type="synonym">Physcomitrella patens</name>
    <dbReference type="NCBI Taxonomy" id="3218"/>
    <lineage>
        <taxon>Eukaryota</taxon>
        <taxon>Viridiplantae</taxon>
        <taxon>Streptophyta</taxon>
        <taxon>Embryophyta</taxon>
        <taxon>Bryophyta</taxon>
        <taxon>Bryophytina</taxon>
        <taxon>Bryopsida</taxon>
        <taxon>Funariidae</taxon>
        <taxon>Funariales</taxon>
        <taxon>Funariaceae</taxon>
        <taxon>Physcomitrium</taxon>
    </lineage>
</organism>
<evidence type="ECO:0000259" key="8">
    <source>
        <dbReference type="PROSITE" id="PS50843"/>
    </source>
</evidence>
<keyword evidence="4" id="KW-0732">Signal</keyword>